<proteinExistence type="predicted"/>
<protein>
    <submittedName>
        <fullName evidence="1">Uncharacterized protein</fullName>
    </submittedName>
</protein>
<name>A0AAU7DYV8_9MICO</name>
<organism evidence="1">
    <name type="scientific">Jonesiaceae bacterium BS-20</name>
    <dbReference type="NCBI Taxonomy" id="3120821"/>
    <lineage>
        <taxon>Bacteria</taxon>
        <taxon>Bacillati</taxon>
        <taxon>Actinomycetota</taxon>
        <taxon>Actinomycetes</taxon>
        <taxon>Micrococcales</taxon>
        <taxon>Jonesiaceae</taxon>
    </lineage>
</organism>
<gene>
    <name evidence="1" type="ORF">V5R04_06860</name>
</gene>
<accession>A0AAU7DYV8</accession>
<dbReference type="EMBL" id="CP146203">
    <property type="protein sequence ID" value="XBH22928.1"/>
    <property type="molecule type" value="Genomic_DNA"/>
</dbReference>
<reference evidence="1" key="1">
    <citation type="submission" date="2024-02" db="EMBL/GenBank/DDBJ databases">
        <title>Tomenella chthoni gen. nov. sp. nov., a member of the family Jonesiaceae isolated from bat guano.</title>
        <authorList>
            <person name="Miller S.L."/>
            <person name="King J."/>
            <person name="Sankaranarayanan K."/>
            <person name="Lawson P.A."/>
        </authorList>
    </citation>
    <scope>NUCLEOTIDE SEQUENCE</scope>
    <source>
        <strain evidence="1">BS-20</strain>
    </source>
</reference>
<sequence>MSPFLRKKKLPSGATSVQVIDKSGGKYRVIKHIGSGRSEAVIAALMQVGSRYVCCPGKQNLISILVIRLLLIRGTRWCRAQLHEFYLT</sequence>
<dbReference type="AlphaFoldDB" id="A0AAU7DYV8"/>
<evidence type="ECO:0000313" key="1">
    <source>
        <dbReference type="EMBL" id="XBH22928.1"/>
    </source>
</evidence>